<dbReference type="STRING" id="159449.B4N89_39435"/>
<keyword evidence="1" id="KW-0812">Transmembrane</keyword>
<evidence type="ECO:0000256" key="1">
    <source>
        <dbReference type="SAM" id="Phobius"/>
    </source>
</evidence>
<feature type="transmembrane region" description="Helical" evidence="1">
    <location>
        <begin position="74"/>
        <end position="94"/>
    </location>
</feature>
<keyword evidence="3" id="KW-1185">Reference proteome</keyword>
<organism evidence="2 3">
    <name type="scientific">Embleya scabrispora</name>
    <dbReference type="NCBI Taxonomy" id="159449"/>
    <lineage>
        <taxon>Bacteria</taxon>
        <taxon>Bacillati</taxon>
        <taxon>Actinomycetota</taxon>
        <taxon>Actinomycetes</taxon>
        <taxon>Kitasatosporales</taxon>
        <taxon>Streptomycetaceae</taxon>
        <taxon>Embleya</taxon>
    </lineage>
</organism>
<accession>A0A1T3NN54</accession>
<keyword evidence="1" id="KW-0472">Membrane</keyword>
<dbReference type="Proteomes" id="UP000190037">
    <property type="component" value="Unassembled WGS sequence"/>
</dbReference>
<evidence type="ECO:0000313" key="3">
    <source>
        <dbReference type="Proteomes" id="UP000190037"/>
    </source>
</evidence>
<sequence>MLTEPNASPIPGDRDRKDMVAVITDEDFERYERDLPAALSSAVEGFPVPSSDLVARSLARGRQRRRARTLRRSALAVVLVAASIGGWAATYGGFGRSSSDSADRTRFTSAADVRRELVPYLMEALPREGC</sequence>
<evidence type="ECO:0000313" key="2">
    <source>
        <dbReference type="EMBL" id="OPC78254.1"/>
    </source>
</evidence>
<proteinExistence type="predicted"/>
<keyword evidence="1" id="KW-1133">Transmembrane helix</keyword>
<dbReference type="EMBL" id="MWQN01000003">
    <property type="protein sequence ID" value="OPC78254.1"/>
    <property type="molecule type" value="Genomic_DNA"/>
</dbReference>
<gene>
    <name evidence="2" type="ORF">B4N89_39435</name>
</gene>
<reference evidence="2 3" key="1">
    <citation type="submission" date="2017-03" db="EMBL/GenBank/DDBJ databases">
        <title>Draft genome sequence of Streptomyces scabrisporus NF3, endophyte isolated from Amphipterygium adstringens.</title>
        <authorList>
            <person name="Vazquez M."/>
            <person name="Ceapa C.D."/>
            <person name="Rodriguez Luna D."/>
            <person name="Sanchez Esquivel S."/>
        </authorList>
    </citation>
    <scope>NUCLEOTIDE SEQUENCE [LARGE SCALE GENOMIC DNA]</scope>
    <source>
        <strain evidence="2 3">NF3</strain>
    </source>
</reference>
<dbReference type="AlphaFoldDB" id="A0A1T3NN54"/>
<protein>
    <submittedName>
        <fullName evidence="2">Uncharacterized protein</fullName>
    </submittedName>
</protein>
<comment type="caution">
    <text evidence="2">The sequence shown here is derived from an EMBL/GenBank/DDBJ whole genome shotgun (WGS) entry which is preliminary data.</text>
</comment>
<name>A0A1T3NN54_9ACTN</name>